<reference evidence="4 5" key="1">
    <citation type="journal article" date="2021" name="Microorganisms">
        <title>Acidisoma silvae sp. nov. and Acidisomacellulosilytica sp. nov., Two Acidophilic Bacteria Isolated from Decaying Wood, Hydrolyzing Cellulose and Producing Poly-3-hydroxybutyrate.</title>
        <authorList>
            <person name="Mieszkin S."/>
            <person name="Pouder E."/>
            <person name="Uroz S."/>
            <person name="Simon-Colin C."/>
            <person name="Alain K."/>
        </authorList>
    </citation>
    <scope>NUCLEOTIDE SEQUENCE [LARGE SCALE GENOMIC DNA]</scope>
    <source>
        <strain evidence="4 5">HW T5.17</strain>
    </source>
</reference>
<keyword evidence="2" id="KW-0456">Lyase</keyword>
<dbReference type="Gene3D" id="3.40.225.10">
    <property type="entry name" value="Class II aldolase/adducin N-terminal domain"/>
    <property type="match status" value="1"/>
</dbReference>
<comment type="caution">
    <text evidence="4">The sequence shown here is derived from an EMBL/GenBank/DDBJ whole genome shotgun (WGS) entry which is preliminary data.</text>
</comment>
<organism evidence="4 5">
    <name type="scientific">Acidisoma cellulosilyticum</name>
    <dbReference type="NCBI Taxonomy" id="2802395"/>
    <lineage>
        <taxon>Bacteria</taxon>
        <taxon>Pseudomonadati</taxon>
        <taxon>Pseudomonadota</taxon>
        <taxon>Alphaproteobacteria</taxon>
        <taxon>Acetobacterales</taxon>
        <taxon>Acidocellaceae</taxon>
        <taxon>Acidisoma</taxon>
    </lineage>
</organism>
<keyword evidence="5" id="KW-1185">Reference proteome</keyword>
<dbReference type="PANTHER" id="PTHR22789:SF0">
    <property type="entry name" value="3-OXO-TETRONATE 4-PHOSPHATE DECARBOXYLASE-RELATED"/>
    <property type="match status" value="1"/>
</dbReference>
<dbReference type="SUPFAM" id="SSF53639">
    <property type="entry name" value="AraD/HMP-PK domain-like"/>
    <property type="match status" value="1"/>
</dbReference>
<name>A0A963Z6K1_9PROT</name>
<evidence type="ECO:0000313" key="5">
    <source>
        <dbReference type="Proteomes" id="UP000721844"/>
    </source>
</evidence>
<dbReference type="GO" id="GO:0005829">
    <property type="term" value="C:cytosol"/>
    <property type="evidence" value="ECO:0007669"/>
    <property type="project" value="TreeGrafter"/>
</dbReference>
<gene>
    <name evidence="4" type="ORF">ACELLULO517_21260</name>
</gene>
<sequence length="216" mass="23593">MVDFADEEMAAREKLRDAYIDLSRLGLIFLSAGNISMRWKTGMLISPAGASSKTITPDRIVETQFDGTFFGSIKPSSEWAMHRAIYRSAPEAQAIVHTHSDYCVSMSATQDPLPSFHYMVASFGGADVRCTPYVTFGSPELGDAAVVALQDRNACLLGNHGMICHSSSLDRAVSSALRLETLCRQYIGARQAGRVQMLSAEDMAVAAKKYESYGIY</sequence>
<dbReference type="Proteomes" id="UP000721844">
    <property type="component" value="Unassembled WGS sequence"/>
</dbReference>
<dbReference type="SMART" id="SM01007">
    <property type="entry name" value="Aldolase_II"/>
    <property type="match status" value="1"/>
</dbReference>
<dbReference type="GO" id="GO:0019323">
    <property type="term" value="P:pentose catabolic process"/>
    <property type="evidence" value="ECO:0007669"/>
    <property type="project" value="TreeGrafter"/>
</dbReference>
<dbReference type="PANTHER" id="PTHR22789">
    <property type="entry name" value="FUCULOSE PHOSPHATE ALDOLASE"/>
    <property type="match status" value="1"/>
</dbReference>
<proteinExistence type="predicted"/>
<dbReference type="InterPro" id="IPR036409">
    <property type="entry name" value="Aldolase_II/adducin_N_sf"/>
</dbReference>
<evidence type="ECO:0000256" key="1">
    <source>
        <dbReference type="ARBA" id="ARBA00022723"/>
    </source>
</evidence>
<dbReference type="EMBL" id="JAESVA010000009">
    <property type="protein sequence ID" value="MCB8882788.1"/>
    <property type="molecule type" value="Genomic_DNA"/>
</dbReference>
<evidence type="ECO:0000256" key="2">
    <source>
        <dbReference type="ARBA" id="ARBA00023239"/>
    </source>
</evidence>
<protein>
    <submittedName>
        <fullName evidence="4">Class II aldolase/adducin family protein</fullName>
    </submittedName>
</protein>
<evidence type="ECO:0000259" key="3">
    <source>
        <dbReference type="SMART" id="SM01007"/>
    </source>
</evidence>
<dbReference type="GO" id="GO:0046872">
    <property type="term" value="F:metal ion binding"/>
    <property type="evidence" value="ECO:0007669"/>
    <property type="project" value="UniProtKB-KW"/>
</dbReference>
<accession>A0A963Z6K1</accession>
<feature type="domain" description="Class II aldolase/adducin N-terminal" evidence="3">
    <location>
        <begin position="13"/>
        <end position="187"/>
    </location>
</feature>
<keyword evidence="1" id="KW-0479">Metal-binding</keyword>
<dbReference type="Pfam" id="PF00596">
    <property type="entry name" value="Aldolase_II"/>
    <property type="match status" value="1"/>
</dbReference>
<dbReference type="GO" id="GO:0016832">
    <property type="term" value="F:aldehyde-lyase activity"/>
    <property type="evidence" value="ECO:0007669"/>
    <property type="project" value="TreeGrafter"/>
</dbReference>
<evidence type="ECO:0000313" key="4">
    <source>
        <dbReference type="EMBL" id="MCB8882788.1"/>
    </source>
</evidence>
<dbReference type="InterPro" id="IPR001303">
    <property type="entry name" value="Aldolase_II/adducin_N"/>
</dbReference>
<dbReference type="InterPro" id="IPR050197">
    <property type="entry name" value="Aldolase_class_II_sugar_metab"/>
</dbReference>
<dbReference type="AlphaFoldDB" id="A0A963Z6K1"/>